<accession>A0A026X3I8</accession>
<dbReference type="EMBL" id="KK107036">
    <property type="protein sequence ID" value="EZA61964.1"/>
    <property type="molecule type" value="Genomic_DNA"/>
</dbReference>
<proteinExistence type="predicted"/>
<dbReference type="Proteomes" id="UP000053097">
    <property type="component" value="Unassembled WGS sequence"/>
</dbReference>
<organism evidence="2 3">
    <name type="scientific">Ooceraea biroi</name>
    <name type="common">Clonal raider ant</name>
    <name type="synonym">Cerapachys biroi</name>
    <dbReference type="NCBI Taxonomy" id="2015173"/>
    <lineage>
        <taxon>Eukaryota</taxon>
        <taxon>Metazoa</taxon>
        <taxon>Ecdysozoa</taxon>
        <taxon>Arthropoda</taxon>
        <taxon>Hexapoda</taxon>
        <taxon>Insecta</taxon>
        <taxon>Pterygota</taxon>
        <taxon>Neoptera</taxon>
        <taxon>Endopterygota</taxon>
        <taxon>Hymenoptera</taxon>
        <taxon>Apocrita</taxon>
        <taxon>Aculeata</taxon>
        <taxon>Formicoidea</taxon>
        <taxon>Formicidae</taxon>
        <taxon>Dorylinae</taxon>
        <taxon>Ooceraea</taxon>
    </lineage>
</organism>
<feature type="region of interest" description="Disordered" evidence="1">
    <location>
        <begin position="37"/>
        <end position="68"/>
    </location>
</feature>
<protein>
    <submittedName>
        <fullName evidence="2">Uncharacterized protein</fullName>
    </submittedName>
</protein>
<name>A0A026X3I8_OOCBI</name>
<dbReference type="AlphaFoldDB" id="A0A026X3I8"/>
<feature type="non-terminal residue" evidence="2">
    <location>
        <position position="1"/>
    </location>
</feature>
<evidence type="ECO:0000313" key="2">
    <source>
        <dbReference type="EMBL" id="EZA61964.1"/>
    </source>
</evidence>
<keyword evidence="3" id="KW-1185">Reference proteome</keyword>
<reference evidence="2 3" key="1">
    <citation type="journal article" date="2014" name="Curr. Biol.">
        <title>The genome of the clonal raider ant Cerapachys biroi.</title>
        <authorList>
            <person name="Oxley P.R."/>
            <person name="Ji L."/>
            <person name="Fetter-Pruneda I."/>
            <person name="McKenzie S.K."/>
            <person name="Li C."/>
            <person name="Hu H."/>
            <person name="Zhang G."/>
            <person name="Kronauer D.J."/>
        </authorList>
    </citation>
    <scope>NUCLEOTIDE SEQUENCE [LARGE SCALE GENOMIC DNA]</scope>
</reference>
<evidence type="ECO:0000256" key="1">
    <source>
        <dbReference type="SAM" id="MobiDB-lite"/>
    </source>
</evidence>
<sequence length="68" mass="7225">AVEAESKHARWGNARPALVALGRLLRGCNSVMNGASCAPAAGQRPVSQLTEMNRVEPSRAEPGRDEAR</sequence>
<evidence type="ECO:0000313" key="3">
    <source>
        <dbReference type="Proteomes" id="UP000053097"/>
    </source>
</evidence>
<feature type="compositionally biased region" description="Basic and acidic residues" evidence="1">
    <location>
        <begin position="53"/>
        <end position="68"/>
    </location>
</feature>
<gene>
    <name evidence="2" type="ORF">X777_07313</name>
</gene>